<reference evidence="1 2" key="1">
    <citation type="submission" date="2011-07" db="EMBL/GenBank/DDBJ databases">
        <authorList>
            <person name="Coyne R."/>
            <person name="Brami D."/>
            <person name="Johnson J."/>
            <person name="Hostetler J."/>
            <person name="Hannick L."/>
            <person name="Clark T."/>
            <person name="Cassidy-Hanley D."/>
            <person name="Inman J."/>
        </authorList>
    </citation>
    <scope>NUCLEOTIDE SEQUENCE [LARGE SCALE GENOMIC DNA]</scope>
    <source>
        <strain evidence="1 2">G5</strain>
    </source>
</reference>
<sequence>MLDPYNYPSLNRKDCMYLQTIKPNPEYSTKLNPENTTRDNNLNTQDIKGAQSKYKILDLNKPNHQFDITDIKCSQSKKLIQFKPEFNKQSFVLYKEDIKGTSPNINKFYTKRQPQNPLMPVYNLQSYSPITVEVPKFIRDSLYIDDIDGTRKKKNHLKAFDVKLPQIIGAQPKKIFIPKDNRSSLNVQDINQNQQKTIFKSQRHIDPLQPIYLWKIDRDQKPEDYGQIERNQSKKLHQQIQRSYDPNTSQDILGAKASSLFKTIPKNNNYAYSNADIEGSATNTKQNGIKTQRNINPLDPKYQFLGRTECNNVFGGYQNNLQKTQLIQMFI</sequence>
<dbReference type="Proteomes" id="UP000008983">
    <property type="component" value="Unassembled WGS sequence"/>
</dbReference>
<dbReference type="RefSeq" id="XP_004027542.1">
    <property type="nucleotide sequence ID" value="XM_004027493.1"/>
</dbReference>
<accession>G0R2S5</accession>
<keyword evidence="2" id="KW-1185">Reference proteome</keyword>
<dbReference type="PANTHER" id="PTHR38130:SF1">
    <property type="entry name" value="EF-HAND DOMAIN-CONTAINING PROTEIN"/>
    <property type="match status" value="1"/>
</dbReference>
<proteinExistence type="predicted"/>
<dbReference type="GeneID" id="14904293"/>
<dbReference type="PANTHER" id="PTHR38130">
    <property type="entry name" value="EF-HAND DOMAIN-CONTAINING PROTEIN"/>
    <property type="match status" value="1"/>
</dbReference>
<dbReference type="OrthoDB" id="437249at2759"/>
<evidence type="ECO:0000313" key="1">
    <source>
        <dbReference type="EMBL" id="EGR28197.1"/>
    </source>
</evidence>
<dbReference type="AlphaFoldDB" id="G0R2S5"/>
<dbReference type="OMA" id="NKFETVR"/>
<gene>
    <name evidence="1" type="ORF">IMG5_181260</name>
</gene>
<evidence type="ECO:0000313" key="2">
    <source>
        <dbReference type="Proteomes" id="UP000008983"/>
    </source>
</evidence>
<dbReference type="InParanoid" id="G0R2S5"/>
<protein>
    <submittedName>
        <fullName evidence="1">Uncharacterized protein</fullName>
    </submittedName>
</protein>
<organism evidence="1 2">
    <name type="scientific">Ichthyophthirius multifiliis</name>
    <name type="common">White spot disease agent</name>
    <name type="synonym">Ich</name>
    <dbReference type="NCBI Taxonomy" id="5932"/>
    <lineage>
        <taxon>Eukaryota</taxon>
        <taxon>Sar</taxon>
        <taxon>Alveolata</taxon>
        <taxon>Ciliophora</taxon>
        <taxon>Intramacronucleata</taxon>
        <taxon>Oligohymenophorea</taxon>
        <taxon>Hymenostomatida</taxon>
        <taxon>Ophryoglenina</taxon>
        <taxon>Ichthyophthirius</taxon>
    </lineage>
</organism>
<dbReference type="EMBL" id="GL984282">
    <property type="protein sequence ID" value="EGR28197.1"/>
    <property type="molecule type" value="Genomic_DNA"/>
</dbReference>
<dbReference type="eggNOG" id="ENOG502R4B6">
    <property type="taxonomic scope" value="Eukaryota"/>
</dbReference>
<name>G0R2S5_ICHMU</name>